<reference evidence="3 5" key="2">
    <citation type="submission" date="2017-02" db="EMBL/GenBank/DDBJ databases">
        <title>Draft genome of Acidibacillus ferrooxidans Huett2.</title>
        <authorList>
            <person name="Schopf S."/>
        </authorList>
    </citation>
    <scope>NUCLEOTIDE SEQUENCE [LARGE SCALE GENOMIC DNA]</scope>
    <source>
        <strain evidence="3 5">Huett2</strain>
    </source>
</reference>
<feature type="transmembrane region" description="Helical" evidence="1">
    <location>
        <begin position="13"/>
        <end position="33"/>
    </location>
</feature>
<keyword evidence="1" id="KW-0472">Membrane</keyword>
<dbReference type="Proteomes" id="UP000077421">
    <property type="component" value="Unassembled WGS sequence"/>
</dbReference>
<evidence type="ECO:0000256" key="1">
    <source>
        <dbReference type="SAM" id="Phobius"/>
    </source>
</evidence>
<sequence length="153" mass="16782">MLRDPCGLTLVEAIMSLSLTVVLISALLPLLFFSSQELEKIQSLSAVQHDLWNVSIAFEHDLRAADQLTYYNNGQIYFTMPNLVVDEYRISPYSSLLIEAKNGAGTLVVASTLKGISYSLMQGGGVRATLFYGSRPPYHSAIWEGSFGIGTTK</sequence>
<accession>A0A162TB14</accession>
<evidence type="ECO:0000313" key="5">
    <source>
        <dbReference type="Proteomes" id="UP000190229"/>
    </source>
</evidence>
<dbReference type="AlphaFoldDB" id="A0A162TB14"/>
<evidence type="ECO:0000313" key="4">
    <source>
        <dbReference type="Proteomes" id="UP000077421"/>
    </source>
</evidence>
<dbReference type="EMBL" id="MWPS01000016">
    <property type="protein sequence ID" value="OPG16443.1"/>
    <property type="molecule type" value="Genomic_DNA"/>
</dbReference>
<keyword evidence="1" id="KW-1133">Transmembrane helix</keyword>
<protein>
    <submittedName>
        <fullName evidence="2">Uncharacterized protein</fullName>
    </submittedName>
</protein>
<gene>
    <name evidence="2" type="ORF">AYW79_06180</name>
    <name evidence="3" type="ORF">B2M26_06080</name>
</gene>
<dbReference type="EMBL" id="LSUQ01000012">
    <property type="protein sequence ID" value="OAG94315.1"/>
    <property type="molecule type" value="Genomic_DNA"/>
</dbReference>
<dbReference type="STRING" id="1765683.B2M26_06080"/>
<comment type="caution">
    <text evidence="2">The sequence shown here is derived from an EMBL/GenBank/DDBJ whole genome shotgun (WGS) entry which is preliminary data.</text>
</comment>
<evidence type="ECO:0000313" key="3">
    <source>
        <dbReference type="EMBL" id="OPG16443.1"/>
    </source>
</evidence>
<proteinExistence type="predicted"/>
<dbReference type="Proteomes" id="UP000190229">
    <property type="component" value="Unassembled WGS sequence"/>
</dbReference>
<keyword evidence="5" id="KW-1185">Reference proteome</keyword>
<name>A0A162TB14_9BACL</name>
<reference evidence="2 4" key="1">
    <citation type="submission" date="2016-02" db="EMBL/GenBank/DDBJ databases">
        <title>Draft genome sequence of Acidibacillus ferrooxidans SLC66.</title>
        <authorList>
            <person name="Oliveira G."/>
            <person name="Nancucheo I."/>
            <person name="Dall'Agnol H."/>
            <person name="Johnson B."/>
            <person name="Oliveira R."/>
            <person name="Nunes G.L."/>
            <person name="Tzotzos G."/>
            <person name="Orellana S.C."/>
            <person name="Salim A.C."/>
            <person name="Araujo F.M."/>
        </authorList>
    </citation>
    <scope>NUCLEOTIDE SEQUENCE [LARGE SCALE GENOMIC DNA]</scope>
    <source>
        <strain evidence="2 4">SLC66</strain>
    </source>
</reference>
<organism evidence="2 4">
    <name type="scientific">Ferroacidibacillus organovorans</name>
    <dbReference type="NCBI Taxonomy" id="1765683"/>
    <lineage>
        <taxon>Bacteria</taxon>
        <taxon>Bacillati</taxon>
        <taxon>Bacillota</taxon>
        <taxon>Bacilli</taxon>
        <taxon>Bacillales</taxon>
        <taxon>Alicyclobacillaceae</taxon>
        <taxon>Ferroacidibacillus</taxon>
    </lineage>
</organism>
<keyword evidence="1" id="KW-0812">Transmembrane</keyword>
<evidence type="ECO:0000313" key="2">
    <source>
        <dbReference type="EMBL" id="OAG94315.1"/>
    </source>
</evidence>